<dbReference type="HOGENOM" id="CLU_1288355_0_0_9"/>
<dbReference type="Gene3D" id="3.40.630.30">
    <property type="match status" value="1"/>
</dbReference>
<feature type="domain" description="N-acetyltransferase" evidence="1">
    <location>
        <begin position="3"/>
        <end position="209"/>
    </location>
</feature>
<accession>Q0AY11</accession>
<dbReference type="PROSITE" id="PS51186">
    <property type="entry name" value="GNAT"/>
    <property type="match status" value="1"/>
</dbReference>
<evidence type="ECO:0000259" key="1">
    <source>
        <dbReference type="PROSITE" id="PS51186"/>
    </source>
</evidence>
<gene>
    <name evidence="2" type="ordered locus">Swol_1083</name>
</gene>
<dbReference type="InterPro" id="IPR016181">
    <property type="entry name" value="Acyl_CoA_acyltransferase"/>
</dbReference>
<keyword evidence="3" id="KW-1185">Reference proteome</keyword>
<name>Q0AY11_SYNWW</name>
<sequence>MNIEIITATIDMLEEIVAIQTAAFSEREPMTMSLNFTKEEMYDYFLKIIPESINSGLTMAAVDEDKGAIAAVVICFDAFAVFPNMEWTQKEIDGISKTNIFFEELEKPLNTNPAFKPEKCVRLMYVSTDENYLRRGIARKLGESMINRAIDLGYELMIADATNINSAGMFEKLGFWQEKVLPYKLVEKDGLKAFGNVEGECILYSRYLQENCFS</sequence>
<dbReference type="Pfam" id="PF00583">
    <property type="entry name" value="Acetyltransf_1"/>
    <property type="match status" value="1"/>
</dbReference>
<dbReference type="KEGG" id="swo:Swol_1083"/>
<proteinExistence type="predicted"/>
<dbReference type="SUPFAM" id="SSF55729">
    <property type="entry name" value="Acyl-CoA N-acyltransferases (Nat)"/>
    <property type="match status" value="1"/>
</dbReference>
<organism evidence="2 3">
    <name type="scientific">Syntrophomonas wolfei subsp. wolfei (strain DSM 2245B / Goettingen)</name>
    <dbReference type="NCBI Taxonomy" id="335541"/>
    <lineage>
        <taxon>Bacteria</taxon>
        <taxon>Bacillati</taxon>
        <taxon>Bacillota</taxon>
        <taxon>Clostridia</taxon>
        <taxon>Eubacteriales</taxon>
        <taxon>Syntrophomonadaceae</taxon>
        <taxon>Syntrophomonas</taxon>
    </lineage>
</organism>
<dbReference type="InterPro" id="IPR000182">
    <property type="entry name" value="GNAT_dom"/>
</dbReference>
<evidence type="ECO:0000313" key="2">
    <source>
        <dbReference type="EMBL" id="ABI68393.1"/>
    </source>
</evidence>
<reference evidence="3" key="1">
    <citation type="journal article" date="2010" name="Environ. Microbiol.">
        <title>The genome of Syntrophomonas wolfei: new insights into syntrophic metabolism and biohydrogen production.</title>
        <authorList>
            <person name="Sieber J.R."/>
            <person name="Sims D.R."/>
            <person name="Han C."/>
            <person name="Kim E."/>
            <person name="Lykidis A."/>
            <person name="Lapidus A.L."/>
            <person name="McDonnald E."/>
            <person name="Rohlin L."/>
            <person name="Culley D.E."/>
            <person name="Gunsalus R."/>
            <person name="McInerney M.J."/>
        </authorList>
    </citation>
    <scope>NUCLEOTIDE SEQUENCE [LARGE SCALE GENOMIC DNA]</scope>
    <source>
        <strain evidence="3">DSM 2245B / Goettingen</strain>
    </source>
</reference>
<dbReference type="STRING" id="335541.Swol_1083"/>
<dbReference type="PANTHER" id="PTHR20905">
    <property type="entry name" value="N-ACETYLTRANSFERASE-RELATED"/>
    <property type="match status" value="1"/>
</dbReference>
<dbReference type="Proteomes" id="UP000001968">
    <property type="component" value="Chromosome"/>
</dbReference>
<dbReference type="RefSeq" id="WP_011640497.1">
    <property type="nucleotide sequence ID" value="NC_008346.1"/>
</dbReference>
<dbReference type="EMBL" id="CP000448">
    <property type="protein sequence ID" value="ABI68393.1"/>
    <property type="molecule type" value="Genomic_DNA"/>
</dbReference>
<evidence type="ECO:0000313" key="3">
    <source>
        <dbReference type="Proteomes" id="UP000001968"/>
    </source>
</evidence>
<dbReference type="eggNOG" id="COG1247">
    <property type="taxonomic scope" value="Bacteria"/>
</dbReference>
<protein>
    <recommendedName>
        <fullName evidence="1">N-acetyltransferase domain-containing protein</fullName>
    </recommendedName>
</protein>
<dbReference type="PANTHER" id="PTHR20905:SF1">
    <property type="entry name" value="AT07410P-RELATED"/>
    <property type="match status" value="1"/>
</dbReference>
<dbReference type="GO" id="GO:0008080">
    <property type="term" value="F:N-acetyltransferase activity"/>
    <property type="evidence" value="ECO:0007669"/>
    <property type="project" value="TreeGrafter"/>
</dbReference>
<dbReference type="AlphaFoldDB" id="Q0AY11"/>